<keyword evidence="8" id="KW-1185">Reference proteome</keyword>
<dbReference type="InterPro" id="IPR010335">
    <property type="entry name" value="Mesothelin"/>
</dbReference>
<comment type="subcellular location">
    <subcellularLocation>
        <location evidence="1">Membrane</location>
    </subcellularLocation>
</comment>
<dbReference type="PANTHER" id="PTHR23412">
    <property type="entry name" value="STEREOCILIN RELATED"/>
    <property type="match status" value="1"/>
</dbReference>
<keyword evidence="5" id="KW-0472">Membrane</keyword>
<dbReference type="Proteomes" id="UP000261520">
    <property type="component" value="Unplaced"/>
</dbReference>
<evidence type="ECO:0000256" key="6">
    <source>
        <dbReference type="ARBA" id="ARBA00023180"/>
    </source>
</evidence>
<protein>
    <submittedName>
        <fullName evidence="7">Uncharacterized protein</fullName>
    </submittedName>
</protein>
<evidence type="ECO:0000256" key="3">
    <source>
        <dbReference type="ARBA" id="ARBA00022729"/>
    </source>
</evidence>
<dbReference type="AlphaFoldDB" id="A0A3B3ZKY5"/>
<sequence>ELATEIPLTTLIFTPETLDVSQVNKMTWTPEQVLSPTVLQGFTCTTVRNAPKTKIKKLIRACRRREGRSKVALKEPQLTCMYNHLKGNLTQNFTEYPPDLLLYFNAKDVERTNCRSYFLALGAADFSVPSSILNKSQQIFSEAQSCLGIRGTNLSRENVLVLGNLTCTLNSSYIQNSDPYILETLKYCTNFSESQVAAIETLLLSGKTPYGDVTKWDEETLQKLAPLPLYFTRNVWGHSKTKTKQKFLKSFLPRLRKSKTEKKKLKALFNEVSARRVTRGAGCTMGNITGVTVQDPAFPFSYDQTQFDLCLDIPVLKDNLNAICEKVDDNDFQKIILRKLNEAYPAGVSDENVQVLGSVSRTATVDDISKWNITTIDTLSALMKTEDGPWEAAKSRAVITRYLNTPGTSLGTSELNAIDSNLCALDTTTLKTITPESLRKIKSLNVASCSFEQKKVLYEISNTSFSSYRASPVSYYNLIKNFLGKEALFCRSFVHLNTNTHQSDLNGG</sequence>
<reference evidence="7" key="2">
    <citation type="submission" date="2025-09" db="UniProtKB">
        <authorList>
            <consortium name="Ensembl"/>
        </authorList>
    </citation>
    <scope>IDENTIFICATION</scope>
</reference>
<evidence type="ECO:0000256" key="1">
    <source>
        <dbReference type="ARBA" id="ARBA00004370"/>
    </source>
</evidence>
<reference evidence="7" key="1">
    <citation type="submission" date="2025-08" db="UniProtKB">
        <authorList>
            <consortium name="Ensembl"/>
        </authorList>
    </citation>
    <scope>IDENTIFICATION</scope>
</reference>
<keyword evidence="3" id="KW-0732">Signal</keyword>
<evidence type="ECO:0000313" key="7">
    <source>
        <dbReference type="Ensembl" id="ENSPMGP00000005293.1"/>
    </source>
</evidence>
<organism evidence="7 8">
    <name type="scientific">Periophthalmus magnuspinnatus</name>
    <dbReference type="NCBI Taxonomy" id="409849"/>
    <lineage>
        <taxon>Eukaryota</taxon>
        <taxon>Metazoa</taxon>
        <taxon>Chordata</taxon>
        <taxon>Craniata</taxon>
        <taxon>Vertebrata</taxon>
        <taxon>Euteleostomi</taxon>
        <taxon>Actinopterygii</taxon>
        <taxon>Neopterygii</taxon>
        <taxon>Teleostei</taxon>
        <taxon>Neoteleostei</taxon>
        <taxon>Acanthomorphata</taxon>
        <taxon>Gobiaria</taxon>
        <taxon>Gobiiformes</taxon>
        <taxon>Gobioidei</taxon>
        <taxon>Gobiidae</taxon>
        <taxon>Oxudercinae</taxon>
        <taxon>Periophthalmus</taxon>
    </lineage>
</organism>
<comment type="similarity">
    <text evidence="2">Belongs to the mesothelin family.</text>
</comment>
<dbReference type="GO" id="GO:0007160">
    <property type="term" value="P:cell-matrix adhesion"/>
    <property type="evidence" value="ECO:0007669"/>
    <property type="project" value="TreeGrafter"/>
</dbReference>
<dbReference type="PANTHER" id="PTHR23412:SF6">
    <property type="entry name" value="MESOTHELIN"/>
    <property type="match status" value="1"/>
</dbReference>
<name>A0A3B3ZKY5_9GOBI</name>
<dbReference type="Ensembl" id="ENSPMGT00000005614.1">
    <property type="protein sequence ID" value="ENSPMGP00000005293.1"/>
    <property type="gene ID" value="ENSPMGG00000004446.1"/>
</dbReference>
<dbReference type="Pfam" id="PF06060">
    <property type="entry name" value="Mesothelin"/>
    <property type="match status" value="1"/>
</dbReference>
<accession>A0A3B3ZKY5</accession>
<dbReference type="InterPro" id="IPR026664">
    <property type="entry name" value="Stereocilin-rel"/>
</dbReference>
<keyword evidence="6" id="KW-0325">Glycoprotein</keyword>
<dbReference type="GO" id="GO:0016020">
    <property type="term" value="C:membrane"/>
    <property type="evidence" value="ECO:0007669"/>
    <property type="project" value="UniProtKB-SubCell"/>
</dbReference>
<proteinExistence type="inferred from homology"/>
<dbReference type="STRING" id="409849.ENSPMGP00000005293"/>
<evidence type="ECO:0000313" key="8">
    <source>
        <dbReference type="Proteomes" id="UP000261520"/>
    </source>
</evidence>
<evidence type="ECO:0000256" key="2">
    <source>
        <dbReference type="ARBA" id="ARBA00011016"/>
    </source>
</evidence>
<keyword evidence="4" id="KW-0130">Cell adhesion</keyword>
<dbReference type="GO" id="GO:0009986">
    <property type="term" value="C:cell surface"/>
    <property type="evidence" value="ECO:0007669"/>
    <property type="project" value="TreeGrafter"/>
</dbReference>
<evidence type="ECO:0000256" key="4">
    <source>
        <dbReference type="ARBA" id="ARBA00022889"/>
    </source>
</evidence>
<evidence type="ECO:0000256" key="5">
    <source>
        <dbReference type="ARBA" id="ARBA00023136"/>
    </source>
</evidence>